<sequence length="483" mass="56530">MENIYSHTTIWHLIQASPTMLSHYSANKPALLRKFIVNLIHTGNNDNLLQDALGILGFDATKTDDQATKRHFDRYTAKELLNPLDLPESERDDATIANLHRLFSRLGMFIEDYMGKATASDPVLEYLRHPPAVTYTNTKKSVTLDDLPSLERYRLFRAFLKYEVLCKVFDPRLVDLMPKSEWDEKSRASWKHIDSRLYESIHCVNEYVKASFGGLFARLAWAQKRHPDSFFDWSNDKGLLYPDNMAVSSFTYYRDVLRNPVYERVQKWSDARGFDLLAHLITHMGKSPHNSPTLLHWLCSLSVEIRDRMGEGIWGGFLENQQALHPEPSEPRGGLSLLLVSRIYESEDPGDEGENKATFSTIGPHRFEYRQRKIYRQRAWMFCDSARFYPPFDSHFPDRATLRYYAFEAGRHALMNELAQERRRRRSVEWQDYFTGRTFQKPVVFNGMWKGRFPENEVQHIPPFFNSSAEGQLSTFWRFEENP</sequence>
<name>A0A8J2JAN7_FUSEQ</name>
<dbReference type="Proteomes" id="UP000693738">
    <property type="component" value="Unassembled WGS sequence"/>
</dbReference>
<gene>
    <name evidence="1" type="ORF">FEQUK3_LOCUS7758</name>
</gene>
<reference evidence="1" key="1">
    <citation type="submission" date="2021-05" db="EMBL/GenBank/DDBJ databases">
        <authorList>
            <person name="Khan N."/>
        </authorList>
    </citation>
    <scope>NUCLEOTIDE SEQUENCE</scope>
</reference>
<accession>A0A8J2JAN7</accession>
<evidence type="ECO:0000313" key="1">
    <source>
        <dbReference type="EMBL" id="CAG7562034.1"/>
    </source>
</evidence>
<organism evidence="1 2">
    <name type="scientific">Fusarium equiseti</name>
    <name type="common">Fusarium scirpi</name>
    <dbReference type="NCBI Taxonomy" id="61235"/>
    <lineage>
        <taxon>Eukaryota</taxon>
        <taxon>Fungi</taxon>
        <taxon>Dikarya</taxon>
        <taxon>Ascomycota</taxon>
        <taxon>Pezizomycotina</taxon>
        <taxon>Sordariomycetes</taxon>
        <taxon>Hypocreomycetidae</taxon>
        <taxon>Hypocreales</taxon>
        <taxon>Nectriaceae</taxon>
        <taxon>Fusarium</taxon>
        <taxon>Fusarium incarnatum-equiseti species complex</taxon>
    </lineage>
</organism>
<protein>
    <submittedName>
        <fullName evidence="1">Uncharacterized protein</fullName>
    </submittedName>
</protein>
<dbReference type="AlphaFoldDB" id="A0A8J2JAN7"/>
<evidence type="ECO:0000313" key="2">
    <source>
        <dbReference type="Proteomes" id="UP000693738"/>
    </source>
</evidence>
<comment type="caution">
    <text evidence="1">The sequence shown here is derived from an EMBL/GenBank/DDBJ whole genome shotgun (WGS) entry which is preliminary data.</text>
</comment>
<proteinExistence type="predicted"/>
<dbReference type="EMBL" id="CAJSTJ010000145">
    <property type="protein sequence ID" value="CAG7562034.1"/>
    <property type="molecule type" value="Genomic_DNA"/>
</dbReference>